<organism evidence="3 4">
    <name type="scientific">Thalassotalea agarivorans</name>
    <name type="common">Thalassomonas agarivorans</name>
    <dbReference type="NCBI Taxonomy" id="349064"/>
    <lineage>
        <taxon>Bacteria</taxon>
        <taxon>Pseudomonadati</taxon>
        <taxon>Pseudomonadota</taxon>
        <taxon>Gammaproteobacteria</taxon>
        <taxon>Alteromonadales</taxon>
        <taxon>Colwelliaceae</taxon>
        <taxon>Thalassotalea</taxon>
    </lineage>
</organism>
<evidence type="ECO:0000259" key="1">
    <source>
        <dbReference type="Pfam" id="PF00534"/>
    </source>
</evidence>
<keyword evidence="3" id="KW-0808">Transferase</keyword>
<dbReference type="PANTHER" id="PTHR12526">
    <property type="entry name" value="GLYCOSYLTRANSFERASE"/>
    <property type="match status" value="1"/>
</dbReference>
<dbReference type="EMBL" id="FOHK01000007">
    <property type="protein sequence ID" value="SET36581.1"/>
    <property type="molecule type" value="Genomic_DNA"/>
</dbReference>
<dbReference type="SUPFAM" id="SSF53756">
    <property type="entry name" value="UDP-Glycosyltransferase/glycogen phosphorylase"/>
    <property type="match status" value="1"/>
</dbReference>
<dbReference type="STRING" id="349064.SAMN05660429_01616"/>
<reference evidence="3 4" key="1">
    <citation type="submission" date="2016-10" db="EMBL/GenBank/DDBJ databases">
        <authorList>
            <person name="de Groot N.N."/>
        </authorList>
    </citation>
    <scope>NUCLEOTIDE SEQUENCE [LARGE SCALE GENOMIC DNA]</scope>
    <source>
        <strain evidence="3 4">DSM 19706</strain>
    </source>
</reference>
<sequence length="357" mass="39779">MKKAKMSKIKIVHLVSSLNIGGAERFVIDLSTLQQKQDKDVQIISTGAPNDILVNSCKQANIPVTVLTGSKFAKLLTMFLRMRTSDVVHVHSPAVMRVMSKIIRFLPGNIVYTRHGAAPLAAQHWVNLHKKVMRYIKYITFVSPEGQQAFHRTHGWKDTPSKVIANGVLLSDVVAKPVALPIRFGSVGRMVPLKNQISLLKAAAKLTKEQQQGMRIAFFGSGECESDLKDYVSEHLAEELVTFYGNVSEREHIYQQFDVLVVTSETEGLSMAILETMASRKATIATRVGGNPLLVQDTKTGWLIDYDKEAMLAERLVDIINNPSMLTETGENAYQLVKHDYSLDATLAAYDQIYFSE</sequence>
<dbReference type="InterPro" id="IPR028098">
    <property type="entry name" value="Glyco_trans_4-like_N"/>
</dbReference>
<evidence type="ECO:0000313" key="4">
    <source>
        <dbReference type="Proteomes" id="UP000199308"/>
    </source>
</evidence>
<name>A0A1I0DXI5_THASX</name>
<evidence type="ECO:0000259" key="2">
    <source>
        <dbReference type="Pfam" id="PF13439"/>
    </source>
</evidence>
<dbReference type="CDD" id="cd03801">
    <property type="entry name" value="GT4_PimA-like"/>
    <property type="match status" value="1"/>
</dbReference>
<evidence type="ECO:0000313" key="3">
    <source>
        <dbReference type="EMBL" id="SET36581.1"/>
    </source>
</evidence>
<proteinExistence type="predicted"/>
<dbReference type="Proteomes" id="UP000199308">
    <property type="component" value="Unassembled WGS sequence"/>
</dbReference>
<dbReference type="Pfam" id="PF00534">
    <property type="entry name" value="Glycos_transf_1"/>
    <property type="match status" value="1"/>
</dbReference>
<feature type="domain" description="Glycosyltransferase subfamily 4-like N-terminal" evidence="2">
    <location>
        <begin position="20"/>
        <end position="168"/>
    </location>
</feature>
<gene>
    <name evidence="3" type="ORF">SAMN05660429_01616</name>
</gene>
<dbReference type="InterPro" id="IPR001296">
    <property type="entry name" value="Glyco_trans_1"/>
</dbReference>
<accession>A0A1I0DXI5</accession>
<feature type="domain" description="Glycosyl transferase family 1" evidence="1">
    <location>
        <begin position="184"/>
        <end position="335"/>
    </location>
</feature>
<dbReference type="AlphaFoldDB" id="A0A1I0DXI5"/>
<dbReference type="Gene3D" id="3.40.50.2000">
    <property type="entry name" value="Glycogen Phosphorylase B"/>
    <property type="match status" value="2"/>
</dbReference>
<dbReference type="PANTHER" id="PTHR12526:SF630">
    <property type="entry name" value="GLYCOSYLTRANSFERASE"/>
    <property type="match status" value="1"/>
</dbReference>
<protein>
    <submittedName>
        <fullName evidence="3">Glycosyltransferase involved in cell wall bisynthesis</fullName>
    </submittedName>
</protein>
<dbReference type="Pfam" id="PF13439">
    <property type="entry name" value="Glyco_transf_4"/>
    <property type="match status" value="1"/>
</dbReference>
<dbReference type="GO" id="GO:1901135">
    <property type="term" value="P:carbohydrate derivative metabolic process"/>
    <property type="evidence" value="ECO:0007669"/>
    <property type="project" value="UniProtKB-ARBA"/>
</dbReference>
<dbReference type="GO" id="GO:0016757">
    <property type="term" value="F:glycosyltransferase activity"/>
    <property type="evidence" value="ECO:0007669"/>
    <property type="project" value="InterPro"/>
</dbReference>
<dbReference type="OrthoDB" id="6286688at2"/>
<keyword evidence="4" id="KW-1185">Reference proteome</keyword>